<dbReference type="RefSeq" id="WP_162422458.1">
    <property type="nucleotide sequence ID" value="NZ_WVIE01000006.1"/>
</dbReference>
<dbReference type="EMBL" id="WVIE01000006">
    <property type="protein sequence ID" value="NDJ16933.1"/>
    <property type="molecule type" value="Genomic_DNA"/>
</dbReference>
<name>A0A8J7Z5S2_9CYAN</name>
<keyword evidence="2" id="KW-1185">Reference proteome</keyword>
<dbReference type="AlphaFoldDB" id="A0A8J7Z5S2"/>
<accession>A0A8J7Z5S2</accession>
<dbReference type="Proteomes" id="UP000646053">
    <property type="component" value="Unassembled WGS sequence"/>
</dbReference>
<proteinExistence type="predicted"/>
<gene>
    <name evidence="1" type="ORF">GS601_06470</name>
</gene>
<comment type="caution">
    <text evidence="1">The sequence shown here is derived from an EMBL/GenBank/DDBJ whole genome shotgun (WGS) entry which is preliminary data.</text>
</comment>
<sequence>MPRVPLNRRGQDGCFLAETPIFNAKFITEARAAAVVCAEAFIMANKPL</sequence>
<evidence type="ECO:0000313" key="1">
    <source>
        <dbReference type="EMBL" id="NDJ16933.1"/>
    </source>
</evidence>
<protein>
    <submittedName>
        <fullName evidence="1">Uncharacterized protein</fullName>
    </submittedName>
</protein>
<reference evidence="1" key="1">
    <citation type="submission" date="2019-12" db="EMBL/GenBank/DDBJ databases">
        <title>High-Quality draft genome sequences of three cyanobacteria isolated from the limestone walls of the Old Cathedral of Coimbra.</title>
        <authorList>
            <person name="Tiago I."/>
            <person name="Soares F."/>
            <person name="Portugal A."/>
        </authorList>
    </citation>
    <scope>NUCLEOTIDE SEQUENCE</scope>
    <source>
        <strain evidence="1">A</strain>
    </source>
</reference>
<organism evidence="1 2">
    <name type="scientific">Myxacorys almedinensis A</name>
    <dbReference type="NCBI Taxonomy" id="2690445"/>
    <lineage>
        <taxon>Bacteria</taxon>
        <taxon>Bacillati</taxon>
        <taxon>Cyanobacteriota</taxon>
        <taxon>Cyanophyceae</taxon>
        <taxon>Leptolyngbyales</taxon>
        <taxon>Leptolyngbyaceae</taxon>
        <taxon>Myxacorys</taxon>
        <taxon>Myxacorys almedinensis</taxon>
    </lineage>
</organism>
<evidence type="ECO:0000313" key="2">
    <source>
        <dbReference type="Proteomes" id="UP000646053"/>
    </source>
</evidence>